<feature type="non-terminal residue" evidence="1">
    <location>
        <position position="65"/>
    </location>
</feature>
<gene>
    <name evidence="1" type="ORF">B0T23DRAFT_284627</name>
</gene>
<accession>A0AAJ0IH70</accession>
<evidence type="ECO:0000313" key="1">
    <source>
        <dbReference type="EMBL" id="KAK3500340.1"/>
    </source>
</evidence>
<reference evidence="1 2" key="1">
    <citation type="journal article" date="2023" name="Mol. Phylogenet. Evol.">
        <title>Genome-scale phylogeny and comparative genomics of the fungal order Sordariales.</title>
        <authorList>
            <person name="Hensen N."/>
            <person name="Bonometti L."/>
            <person name="Westerberg I."/>
            <person name="Brannstrom I.O."/>
            <person name="Guillou S."/>
            <person name="Cros-Aarteil S."/>
            <person name="Calhoun S."/>
            <person name="Haridas S."/>
            <person name="Kuo A."/>
            <person name="Mondo S."/>
            <person name="Pangilinan J."/>
            <person name="Riley R."/>
            <person name="LaButti K."/>
            <person name="Andreopoulos B."/>
            <person name="Lipzen A."/>
            <person name="Chen C."/>
            <person name="Yan M."/>
            <person name="Daum C."/>
            <person name="Ng V."/>
            <person name="Clum A."/>
            <person name="Steindorff A."/>
            <person name="Ohm R.A."/>
            <person name="Martin F."/>
            <person name="Silar P."/>
            <person name="Natvig D.O."/>
            <person name="Lalanne C."/>
            <person name="Gautier V."/>
            <person name="Ament-Velasquez S.L."/>
            <person name="Kruys A."/>
            <person name="Hutchinson M.I."/>
            <person name="Powell A.J."/>
            <person name="Barry K."/>
            <person name="Miller A.N."/>
            <person name="Grigoriev I.V."/>
            <person name="Debuchy R."/>
            <person name="Gladieux P."/>
            <person name="Hiltunen Thoren M."/>
            <person name="Johannesson H."/>
        </authorList>
    </citation>
    <scope>NUCLEOTIDE SEQUENCE [LARGE SCALE GENOMIC DNA]</scope>
    <source>
        <strain evidence="1 2">FGSC 10403</strain>
    </source>
</reference>
<protein>
    <submittedName>
        <fullName evidence="1">Uncharacterized protein</fullName>
    </submittedName>
</protein>
<dbReference type="RefSeq" id="XP_062697973.1">
    <property type="nucleotide sequence ID" value="XM_062834245.1"/>
</dbReference>
<dbReference type="AlphaFoldDB" id="A0AAJ0IH70"/>
<sequence>ESEGCLYKAGNETDLQRHLYTWHPVCSQENDIANWNMKCDFPDCEYKGRNDDLWRHKEAVGHHRK</sequence>
<name>A0AAJ0IH70_9PEZI</name>
<keyword evidence="2" id="KW-1185">Reference proteome</keyword>
<evidence type="ECO:0000313" key="2">
    <source>
        <dbReference type="Proteomes" id="UP001285908"/>
    </source>
</evidence>
<dbReference type="EMBL" id="JAULSX010000001">
    <property type="protein sequence ID" value="KAK3500340.1"/>
    <property type="molecule type" value="Genomic_DNA"/>
</dbReference>
<feature type="non-terminal residue" evidence="1">
    <location>
        <position position="1"/>
    </location>
</feature>
<proteinExistence type="predicted"/>
<dbReference type="Proteomes" id="UP001285908">
    <property type="component" value="Unassembled WGS sequence"/>
</dbReference>
<comment type="caution">
    <text evidence="1">The sequence shown here is derived from an EMBL/GenBank/DDBJ whole genome shotgun (WGS) entry which is preliminary data.</text>
</comment>
<dbReference type="GeneID" id="87871867"/>
<organism evidence="1 2">
    <name type="scientific">Neurospora hispaniola</name>
    <dbReference type="NCBI Taxonomy" id="588809"/>
    <lineage>
        <taxon>Eukaryota</taxon>
        <taxon>Fungi</taxon>
        <taxon>Dikarya</taxon>
        <taxon>Ascomycota</taxon>
        <taxon>Pezizomycotina</taxon>
        <taxon>Sordariomycetes</taxon>
        <taxon>Sordariomycetidae</taxon>
        <taxon>Sordariales</taxon>
        <taxon>Sordariaceae</taxon>
        <taxon>Neurospora</taxon>
    </lineage>
</organism>